<name>A0A1C6S8W4_9ACTN</name>
<gene>
    <name evidence="1" type="ORF">GA0070624_3164</name>
</gene>
<protein>
    <submittedName>
        <fullName evidence="1">Uncharacterized protein</fullName>
    </submittedName>
</protein>
<dbReference type="Proteomes" id="UP000199413">
    <property type="component" value="Unassembled WGS sequence"/>
</dbReference>
<organism evidence="1 2">
    <name type="scientific">Micromonospora rhizosphaerae</name>
    <dbReference type="NCBI Taxonomy" id="568872"/>
    <lineage>
        <taxon>Bacteria</taxon>
        <taxon>Bacillati</taxon>
        <taxon>Actinomycetota</taxon>
        <taxon>Actinomycetes</taxon>
        <taxon>Micromonosporales</taxon>
        <taxon>Micromonosporaceae</taxon>
        <taxon>Micromonospora</taxon>
    </lineage>
</organism>
<dbReference type="EMBL" id="FMHV01000002">
    <property type="protein sequence ID" value="SCL25721.1"/>
    <property type="molecule type" value="Genomic_DNA"/>
</dbReference>
<accession>A0A1C6S8W4</accession>
<evidence type="ECO:0000313" key="2">
    <source>
        <dbReference type="Proteomes" id="UP000199413"/>
    </source>
</evidence>
<evidence type="ECO:0000313" key="1">
    <source>
        <dbReference type="EMBL" id="SCL25721.1"/>
    </source>
</evidence>
<dbReference type="AlphaFoldDB" id="A0A1C6S8W4"/>
<reference evidence="2" key="1">
    <citation type="submission" date="2016-06" db="EMBL/GenBank/DDBJ databases">
        <authorList>
            <person name="Varghese N."/>
            <person name="Submissions Spin"/>
        </authorList>
    </citation>
    <scope>NUCLEOTIDE SEQUENCE [LARGE SCALE GENOMIC DNA]</scope>
    <source>
        <strain evidence="2">DSM 45431</strain>
    </source>
</reference>
<keyword evidence="2" id="KW-1185">Reference proteome</keyword>
<sequence>MSGMVEQTRAEIRFALNQLAARNGQHEFETLSRMLARATVTRSLLPATGPVAAGGDQGRDFETYHTEMAGQTQRLGRELGMRDGDGVSFTCTLQQDNIGSKIRGDVESALADGTAVRFILAYCEVNIPVARRHDLQRQVLDKHGVRLEIFDGNGIAELLAHHATFWIAEQYLHLPGRALPPPPNRPGWYEADLARWRTTTEPVLSWGHYVDLTGCLRYAYLTREGREDIPFWLERLAPLLDEDAPGLLRHAARHQTIIAHHLGLGSMRPVDHLTAAEIDSAATSTDPNLIADAVVILLLTCAARARGETSHTADRIMKWNRTLTAHIDELLAGHPYPGETCSLLESLAALKMQPDLDQVGTDGYQYQSVDATTDFTLNERLQAIAENGLAPFDVPSVDRSGAMDAFARLAETLPDAPLYPAEHASRFLTLHTPLLVDEPQFDALVDVLDRQLAVSMGGDAAADKALDRANALFKADRWLDGLRHLHRARLSLVHGEAGARLVEATLATAEAYQRLRLYAAAKYYGLVAAALTQRDNPDLHPQGLFKAAAADYHQANWVSSTQLTRTALTAHGLLAEQAFDFERHPWLAAALFELANTRALANKLGAPYTDLVDEAIADAGVSGLIDSFVEDLSRSGPPWWQRMDAEQHVAHAAKQLGDPPFADAGPHRRIRFQCLGVIWTVEFDNQEPDVAVGERFAATLQITLAHLASADPALLPTRVRVFVTAGAPDSDLATEQVDGTPTETCFRCTLAVIDHRGPEVFNAVAQQTLAAVTTVIVTVSALPDDRWKVLLDQVFEQGLPSITTFAMPYDVAFHGATRNHRLHLSLDDPQPFTSDIATCPDAGPGLDFPDTPGPGYAPSHSYEEVRFRYEDIPRRMRPTLAALRQSPAFADTVAALRDRGWLDWHILLAVHSVAKNARFRYRSTCSPDDVEAVRDLFLAPEPDDDPVPPRFFSVSALEQALEVTLPASARTMWKLALRQRPLDIHAVKRLTITRYGWARDDIEHEDPF</sequence>
<proteinExistence type="predicted"/>